<proteinExistence type="predicted"/>
<keyword evidence="1" id="KW-0547">Nucleotide-binding</keyword>
<dbReference type="Proteomes" id="UP001631993">
    <property type="component" value="Unassembled WGS sequence"/>
</dbReference>
<feature type="region of interest" description="Disordered" evidence="2">
    <location>
        <begin position="335"/>
        <end position="359"/>
    </location>
</feature>
<dbReference type="GO" id="GO:0016874">
    <property type="term" value="F:ligase activity"/>
    <property type="evidence" value="ECO:0007669"/>
    <property type="project" value="UniProtKB-KW"/>
</dbReference>
<evidence type="ECO:0000313" key="4">
    <source>
        <dbReference type="EMBL" id="MFM9652193.1"/>
    </source>
</evidence>
<keyword evidence="5" id="KW-1185">Reference proteome</keyword>
<feature type="domain" description="ATP-grasp" evidence="3">
    <location>
        <begin position="139"/>
        <end position="330"/>
    </location>
</feature>
<evidence type="ECO:0000313" key="5">
    <source>
        <dbReference type="Proteomes" id="UP001631993"/>
    </source>
</evidence>
<dbReference type="InterPro" id="IPR011761">
    <property type="entry name" value="ATP-grasp"/>
</dbReference>
<keyword evidence="4" id="KW-0436">Ligase</keyword>
<evidence type="ECO:0000256" key="1">
    <source>
        <dbReference type="PROSITE-ProRule" id="PRU00409"/>
    </source>
</evidence>
<organism evidence="4 5">
    <name type="scientific">Streptomyces galilaeus</name>
    <dbReference type="NCBI Taxonomy" id="33899"/>
    <lineage>
        <taxon>Bacteria</taxon>
        <taxon>Bacillati</taxon>
        <taxon>Actinomycetota</taxon>
        <taxon>Actinomycetes</taxon>
        <taxon>Kitasatosporales</taxon>
        <taxon>Streptomycetaceae</taxon>
        <taxon>Streptomyces</taxon>
    </lineage>
</organism>
<dbReference type="PROSITE" id="PS50975">
    <property type="entry name" value="ATP_GRASP"/>
    <property type="match status" value="1"/>
</dbReference>
<dbReference type="PANTHER" id="PTHR21621">
    <property type="entry name" value="RIBOSOMAL PROTEIN S6 MODIFICATION PROTEIN"/>
    <property type="match status" value="1"/>
</dbReference>
<name>A0ABW9IVB1_STRGJ</name>
<dbReference type="Pfam" id="PF08443">
    <property type="entry name" value="RimK"/>
    <property type="match status" value="1"/>
</dbReference>
<evidence type="ECO:0000259" key="3">
    <source>
        <dbReference type="PROSITE" id="PS50975"/>
    </source>
</evidence>
<dbReference type="InterPro" id="IPR013651">
    <property type="entry name" value="ATP-grasp_RimK-type"/>
</dbReference>
<evidence type="ECO:0000256" key="2">
    <source>
        <dbReference type="SAM" id="MobiDB-lite"/>
    </source>
</evidence>
<comment type="caution">
    <text evidence="4">The sequence shown here is derived from an EMBL/GenBank/DDBJ whole genome shotgun (WGS) entry which is preliminary data.</text>
</comment>
<feature type="region of interest" description="Disordered" evidence="2">
    <location>
        <begin position="38"/>
        <end position="76"/>
    </location>
</feature>
<dbReference type="PANTHER" id="PTHR21621:SF0">
    <property type="entry name" value="BETA-CITRYLGLUTAMATE SYNTHASE B-RELATED"/>
    <property type="match status" value="1"/>
</dbReference>
<sequence length="359" mass="38263">MSRPCIALIADPTSPEECSEYLADAVELLTGAPPVRIDSRHFASGGPEDGGATGTTGTTGATGAAKATGRGVRDGGRLRLQVPQEGLDFVPDIVLLYEIPPHRRRALAGFQELLDRHDVVTLGTGADAWRTATEKNLTVERFRRDGVAQMETAVLSRPTAREAAEAFERLGGDTWARPVVGTGGNDTFHVTTPARLEEATAYYAGHGTDWMLSRDAGNFTADGLRHQFRVFVLGGRVVHAREHLQPAPDTPCNTCQGATPVHIDPSDLSPRLTELAVAATASVGLPFAGVDLAVENGGVVFEVNVQPAFVDGELDTVAVPYVRAHLDAYARTVSGRRTARQPHRTQAMTTGRRGFTAPA</sequence>
<dbReference type="SUPFAM" id="SSF56059">
    <property type="entry name" value="Glutathione synthetase ATP-binding domain-like"/>
    <property type="match status" value="1"/>
</dbReference>
<keyword evidence="1" id="KW-0067">ATP-binding</keyword>
<protein>
    <submittedName>
        <fullName evidence="4">RimK family alpha-L-glutamate ligase</fullName>
    </submittedName>
</protein>
<gene>
    <name evidence="4" type="ORF">ACKI1S_39420</name>
</gene>
<feature type="compositionally biased region" description="Low complexity" evidence="2">
    <location>
        <begin position="55"/>
        <end position="70"/>
    </location>
</feature>
<dbReference type="Gene3D" id="3.30.470.20">
    <property type="entry name" value="ATP-grasp fold, B domain"/>
    <property type="match status" value="1"/>
</dbReference>
<accession>A0ABW9IVB1</accession>
<reference evidence="4 5" key="1">
    <citation type="submission" date="2024-12" db="EMBL/GenBank/DDBJ databases">
        <title>Forecasting of Potato common scab and diversities of Pathogenic streptomyces spp. in china.</title>
        <authorList>
            <person name="Handique U."/>
            <person name="Wu J."/>
        </authorList>
    </citation>
    <scope>NUCLEOTIDE SEQUENCE [LARGE SCALE GENOMIC DNA]</scope>
    <source>
        <strain evidence="4 5">ZRIMU1585</strain>
    </source>
</reference>
<dbReference type="EMBL" id="JBJVNE010000026">
    <property type="protein sequence ID" value="MFM9652193.1"/>
    <property type="molecule type" value="Genomic_DNA"/>
</dbReference>
<dbReference type="RefSeq" id="WP_369277267.1">
    <property type="nucleotide sequence ID" value="NZ_JBJVMW010000009.1"/>
</dbReference>